<dbReference type="GO" id="GO:0015927">
    <property type="term" value="F:trehalase activity"/>
    <property type="evidence" value="ECO:0007669"/>
    <property type="project" value="TreeGrafter"/>
</dbReference>
<name>A0A1H8JJJ9_9ACTN</name>
<evidence type="ECO:0000313" key="3">
    <source>
        <dbReference type="EMBL" id="SEN80665.1"/>
    </source>
</evidence>
<dbReference type="EMBL" id="FODD01000010">
    <property type="protein sequence ID" value="SEN80665.1"/>
    <property type="molecule type" value="Genomic_DNA"/>
</dbReference>
<organism evidence="3 4">
    <name type="scientific">Actinacidiphila rubida</name>
    <dbReference type="NCBI Taxonomy" id="310780"/>
    <lineage>
        <taxon>Bacteria</taxon>
        <taxon>Bacillati</taxon>
        <taxon>Actinomycetota</taxon>
        <taxon>Actinomycetes</taxon>
        <taxon>Kitasatosporales</taxon>
        <taxon>Streptomycetaceae</taxon>
        <taxon>Actinacidiphila</taxon>
    </lineage>
</organism>
<dbReference type="OrthoDB" id="3902805at2"/>
<protein>
    <submittedName>
        <fullName evidence="3">Glucoamylase (Glucan-1,4-alpha-glucosidase), GH15 family</fullName>
    </submittedName>
</protein>
<evidence type="ECO:0000259" key="2">
    <source>
        <dbReference type="Pfam" id="PF19291"/>
    </source>
</evidence>
<dbReference type="STRING" id="310780.SAMN05216267_1010145"/>
<dbReference type="PANTHER" id="PTHR31616:SF10">
    <property type="entry name" value="TREHALASE"/>
    <property type="match status" value="1"/>
</dbReference>
<accession>A0A1H8JJJ9</accession>
<feature type="domain" description="Trehalase-like N-terminal" evidence="2">
    <location>
        <begin position="4"/>
        <end position="165"/>
    </location>
</feature>
<dbReference type="Pfam" id="PF19291">
    <property type="entry name" value="TREH_N"/>
    <property type="match status" value="1"/>
</dbReference>
<evidence type="ECO:0000313" key="4">
    <source>
        <dbReference type="Proteomes" id="UP000181951"/>
    </source>
</evidence>
<dbReference type="RefSeq" id="WP_069464932.1">
    <property type="nucleotide sequence ID" value="NZ_FODD01000010.1"/>
</dbReference>
<feature type="domain" description="GH15-like" evidence="1">
    <location>
        <begin position="237"/>
        <end position="593"/>
    </location>
</feature>
<reference evidence="3 4" key="1">
    <citation type="submission" date="2016-10" db="EMBL/GenBank/DDBJ databases">
        <authorList>
            <person name="de Groot N.N."/>
        </authorList>
    </citation>
    <scope>NUCLEOTIDE SEQUENCE [LARGE SCALE GENOMIC DNA]</scope>
    <source>
        <strain evidence="3 4">CGMCC 4.2026</strain>
    </source>
</reference>
<evidence type="ECO:0000259" key="1">
    <source>
        <dbReference type="Pfam" id="PF00723"/>
    </source>
</evidence>
<dbReference type="InterPro" id="IPR045582">
    <property type="entry name" value="Trehalase-like_N"/>
</dbReference>
<dbReference type="Pfam" id="PF00723">
    <property type="entry name" value="Glyco_hydro_15"/>
    <property type="match status" value="1"/>
</dbReference>
<dbReference type="Gene3D" id="1.50.10.10">
    <property type="match status" value="1"/>
</dbReference>
<dbReference type="Proteomes" id="UP000181951">
    <property type="component" value="Unassembled WGS sequence"/>
</dbReference>
<dbReference type="InterPro" id="IPR011613">
    <property type="entry name" value="GH15-like"/>
</dbReference>
<dbReference type="InterPro" id="IPR008928">
    <property type="entry name" value="6-hairpin_glycosidase_sf"/>
</dbReference>
<dbReference type="InterPro" id="IPR012341">
    <property type="entry name" value="6hp_glycosidase-like_sf"/>
</dbReference>
<dbReference type="SUPFAM" id="SSF48208">
    <property type="entry name" value="Six-hairpin glycosidases"/>
    <property type="match status" value="1"/>
</dbReference>
<dbReference type="PANTHER" id="PTHR31616">
    <property type="entry name" value="TREHALASE"/>
    <property type="match status" value="1"/>
</dbReference>
<gene>
    <name evidence="3" type="ORF">SAMN05216267_1010145</name>
</gene>
<dbReference type="AlphaFoldDB" id="A0A1H8JJJ9"/>
<dbReference type="GO" id="GO:0005993">
    <property type="term" value="P:trehalose catabolic process"/>
    <property type="evidence" value="ECO:0007669"/>
    <property type="project" value="TreeGrafter"/>
</dbReference>
<sequence>MQTAIGDYALLSDCRTAALVSKGGSIDWLCVPCFDSRAVFARLLGEGAGHWSIAPSAGFESSRVYLDGSLVVRTSFRTTGGEVAVTDAFATGPNEGGHALGAEAPQVLVRVLQGIRGDVDVEAQFAPRPEYGLVHPLLIPVEGGMRCHGGPHTLGLSSPVPFEVDDCAHARFTVHAGDRLAFALHFVQAGQTPRLRSQGEIEDLLWETIGAWRVWSDQHERYQGMWEDQVHHSGRVLQALTYRPSGAIIAAPTTSLPEAVGGPRNWDYRYAWVRDGSFALNALWVAACPDEAVAFFDWMAQAAAADPRGRQDLQIMFGVRGECDLTERELGHLPGWRGSSPVRIGNDAWRQRQLDVYGELMCSAHRLRSYLPRADTTTLHFLASLVDTACQRWREPDEGIWEVRSGRRHFVYSKLMCWVAAHHGVQLAGLLGAEDRVPVWSRVRDEIRAAIEEHAWNDDVGAYTQAFGSRVLDSSTLMLPLVGFTPADDPRMLSTLRAITEHLTDDRGLVHRYGAMDDGLTGGEGTFLLCTFWLAEALALAGEVDEAERVFERAAAAANDVGLMAEEVAVGSGEALGNFPQAFSHVGLINAAWMISRVKSGEITARSIADGTAFCPD</sequence>
<keyword evidence="4" id="KW-1185">Reference proteome</keyword>
<proteinExistence type="predicted"/>